<accession>A0A016S8B9</accession>
<dbReference type="OrthoDB" id="5800121at2759"/>
<protein>
    <submittedName>
        <fullName evidence="2">Uncharacterized protein</fullName>
    </submittedName>
</protein>
<feature type="region of interest" description="Disordered" evidence="1">
    <location>
        <begin position="253"/>
        <end position="281"/>
    </location>
</feature>
<name>A0A016S8B9_9BILA</name>
<proteinExistence type="predicted"/>
<dbReference type="PANTHER" id="PTHR46238:SF8">
    <property type="entry name" value="ENDONUCLEASE_EXONUCLEASE_PHOSPHATASE DOMAIN-CONTAINING PROTEIN"/>
    <property type="match status" value="1"/>
</dbReference>
<dbReference type="EMBL" id="JARK01001614">
    <property type="protein sequence ID" value="EYB86499.1"/>
    <property type="molecule type" value="Genomic_DNA"/>
</dbReference>
<gene>
    <name evidence="2" type="primary">Acey_s0278.g1176</name>
    <name evidence="2" type="ORF">Y032_0278g1176</name>
</gene>
<dbReference type="AlphaFoldDB" id="A0A016S8B9"/>
<evidence type="ECO:0000313" key="3">
    <source>
        <dbReference type="Proteomes" id="UP000024635"/>
    </source>
</evidence>
<organism evidence="2 3">
    <name type="scientific">Ancylostoma ceylanicum</name>
    <dbReference type="NCBI Taxonomy" id="53326"/>
    <lineage>
        <taxon>Eukaryota</taxon>
        <taxon>Metazoa</taxon>
        <taxon>Ecdysozoa</taxon>
        <taxon>Nematoda</taxon>
        <taxon>Chromadorea</taxon>
        <taxon>Rhabditida</taxon>
        <taxon>Rhabditina</taxon>
        <taxon>Rhabditomorpha</taxon>
        <taxon>Strongyloidea</taxon>
        <taxon>Ancylostomatidae</taxon>
        <taxon>Ancylostomatinae</taxon>
        <taxon>Ancylostoma</taxon>
    </lineage>
</organism>
<reference evidence="3" key="1">
    <citation type="journal article" date="2015" name="Nat. Genet.">
        <title>The genome and transcriptome of the zoonotic hookworm Ancylostoma ceylanicum identify infection-specific gene families.</title>
        <authorList>
            <person name="Schwarz E.M."/>
            <person name="Hu Y."/>
            <person name="Antoshechkin I."/>
            <person name="Miller M.M."/>
            <person name="Sternberg P.W."/>
            <person name="Aroian R.V."/>
        </authorList>
    </citation>
    <scope>NUCLEOTIDE SEQUENCE</scope>
    <source>
        <strain evidence="3">HY135</strain>
    </source>
</reference>
<dbReference type="Proteomes" id="UP000024635">
    <property type="component" value="Unassembled WGS sequence"/>
</dbReference>
<evidence type="ECO:0000256" key="1">
    <source>
        <dbReference type="SAM" id="MobiDB-lite"/>
    </source>
</evidence>
<comment type="caution">
    <text evidence="2">The sequence shown here is derived from an EMBL/GenBank/DDBJ whole genome shotgun (WGS) entry which is preliminary data.</text>
</comment>
<dbReference type="STRING" id="53326.A0A016S8B9"/>
<evidence type="ECO:0000313" key="2">
    <source>
        <dbReference type="EMBL" id="EYB86499.1"/>
    </source>
</evidence>
<keyword evidence="3" id="KW-1185">Reference proteome</keyword>
<sequence length="281" mass="31866">MHLVSSANSSADLIVHPTDRVVQFSSNSVASLCRNLPSSSTHRVFALSLLLLVFATQPVATCNLAEQIRIQPTCAHYGLGWSLGPFRVGLVVRNSPVDPRDLSRSRPLSVDERSELSEDFCEKLLLTTPERFKSRVYRKVVRAVALYGSECWAATMEVERRFSGMEMKMPRWMAGITLLDRICNQDIRQRFGVAPITGKLREARLQWCGQVLRGESEILCKIGLKLGVTGKRPKERLRQRWMDTLHTDLKTVGMHPDQAHDRTKWRQGISKADPATKRDKR</sequence>
<dbReference type="PANTHER" id="PTHR46238">
    <property type="entry name" value="REVERSE TRANSCRIPTASE DOMAIN-CONTAINING PROTEIN"/>
    <property type="match status" value="1"/>
</dbReference>